<comment type="caution">
    <text evidence="5">The sequence shown here is derived from an EMBL/GenBank/DDBJ whole genome shotgun (WGS) entry which is preliminary data.</text>
</comment>
<feature type="domain" description="HTH araC/xylS-type" evidence="4">
    <location>
        <begin position="156"/>
        <end position="257"/>
    </location>
</feature>
<dbReference type="InterPro" id="IPR009057">
    <property type="entry name" value="Homeodomain-like_sf"/>
</dbReference>
<reference evidence="5 6" key="1">
    <citation type="submission" date="2019-10" db="EMBL/GenBank/DDBJ databases">
        <title>Extracellular Electron Transfer in a Candidatus Methanoperedens spp. Enrichment Culture.</title>
        <authorList>
            <person name="Berger S."/>
            <person name="Rangel Shaw D."/>
            <person name="Berben T."/>
            <person name="In 'T Zandt M."/>
            <person name="Frank J."/>
            <person name="Reimann J."/>
            <person name="Jetten M.S.M."/>
            <person name="Welte C.U."/>
        </authorList>
    </citation>
    <scope>NUCLEOTIDE SEQUENCE [LARGE SCALE GENOMIC DNA]</scope>
    <source>
        <strain evidence="5">SB12</strain>
    </source>
</reference>
<dbReference type="Pfam" id="PF20240">
    <property type="entry name" value="DUF6597"/>
    <property type="match status" value="1"/>
</dbReference>
<name>A0A833GZU8_9LEPT</name>
<keyword evidence="1" id="KW-0805">Transcription regulation</keyword>
<dbReference type="InterPro" id="IPR018060">
    <property type="entry name" value="HTH_AraC"/>
</dbReference>
<proteinExistence type="predicted"/>
<dbReference type="GO" id="GO:0043565">
    <property type="term" value="F:sequence-specific DNA binding"/>
    <property type="evidence" value="ECO:0007669"/>
    <property type="project" value="InterPro"/>
</dbReference>
<evidence type="ECO:0000313" key="5">
    <source>
        <dbReference type="EMBL" id="KAB2930995.1"/>
    </source>
</evidence>
<dbReference type="Pfam" id="PF12833">
    <property type="entry name" value="HTH_18"/>
    <property type="match status" value="1"/>
</dbReference>
<dbReference type="PANTHER" id="PTHR46796:SF15">
    <property type="entry name" value="BLL1074 PROTEIN"/>
    <property type="match status" value="1"/>
</dbReference>
<dbReference type="Proteomes" id="UP000460298">
    <property type="component" value="Unassembled WGS sequence"/>
</dbReference>
<organism evidence="5 6">
    <name type="scientific">Leptonema illini</name>
    <dbReference type="NCBI Taxonomy" id="183"/>
    <lineage>
        <taxon>Bacteria</taxon>
        <taxon>Pseudomonadati</taxon>
        <taxon>Spirochaetota</taxon>
        <taxon>Spirochaetia</taxon>
        <taxon>Leptospirales</taxon>
        <taxon>Leptospiraceae</taxon>
        <taxon>Leptonema</taxon>
    </lineage>
</organism>
<evidence type="ECO:0000256" key="2">
    <source>
        <dbReference type="ARBA" id="ARBA00023125"/>
    </source>
</evidence>
<dbReference type="InterPro" id="IPR050204">
    <property type="entry name" value="AraC_XylS_family_regulators"/>
</dbReference>
<dbReference type="Gene3D" id="1.10.10.60">
    <property type="entry name" value="Homeodomain-like"/>
    <property type="match status" value="1"/>
</dbReference>
<dbReference type="AlphaFoldDB" id="A0A833GZU8"/>
<evidence type="ECO:0000313" key="6">
    <source>
        <dbReference type="Proteomes" id="UP000460298"/>
    </source>
</evidence>
<dbReference type="SMART" id="SM00342">
    <property type="entry name" value="HTH_ARAC"/>
    <property type="match status" value="1"/>
</dbReference>
<accession>A0A833GZU8</accession>
<evidence type="ECO:0000259" key="4">
    <source>
        <dbReference type="PROSITE" id="PS01124"/>
    </source>
</evidence>
<protein>
    <submittedName>
        <fullName evidence="5">Helix-turn-helix transcriptional regulator</fullName>
    </submittedName>
</protein>
<dbReference type="PROSITE" id="PS01124">
    <property type="entry name" value="HTH_ARAC_FAMILY_2"/>
    <property type="match status" value="1"/>
</dbReference>
<evidence type="ECO:0000256" key="3">
    <source>
        <dbReference type="ARBA" id="ARBA00023163"/>
    </source>
</evidence>
<dbReference type="PANTHER" id="PTHR46796">
    <property type="entry name" value="HTH-TYPE TRANSCRIPTIONAL ACTIVATOR RHAS-RELATED"/>
    <property type="match status" value="1"/>
</dbReference>
<keyword evidence="3" id="KW-0804">Transcription</keyword>
<gene>
    <name evidence="5" type="ORF">F9K24_14980</name>
</gene>
<dbReference type="GO" id="GO:0003700">
    <property type="term" value="F:DNA-binding transcription factor activity"/>
    <property type="evidence" value="ECO:0007669"/>
    <property type="project" value="InterPro"/>
</dbReference>
<keyword evidence="2" id="KW-0238">DNA-binding</keyword>
<sequence>MKVNFQLPDPSLSEMVMHYWAWDDLHRNAALPRITPTIESNIIIQLRPFGVLENDRNKAILPLIFYTGPMSTWWNISTENIVNGAFFAIRLQPRTAFQWFRLETDPFLDQFPDLLEILPELAYPLLDACYGTTSFEGRVQAVESVLKRLRRLTEPNPLIRLALHRLNANTSLSIRELAAGLSISPRHLERLFHLEFGMAPKSVQKLARLRRTQNNIPGFLKYGLANLAMQMGFSDQAHMTREFRHFTGFTPSSWFKEHFTTLGLFLPSLPENTEEQQAESAMLSEAFDDSELP</sequence>
<evidence type="ECO:0000256" key="1">
    <source>
        <dbReference type="ARBA" id="ARBA00023015"/>
    </source>
</evidence>
<dbReference type="EMBL" id="WBUI01000016">
    <property type="protein sequence ID" value="KAB2930995.1"/>
    <property type="molecule type" value="Genomic_DNA"/>
</dbReference>
<dbReference type="InterPro" id="IPR046532">
    <property type="entry name" value="DUF6597"/>
</dbReference>
<dbReference type="SUPFAM" id="SSF46689">
    <property type="entry name" value="Homeodomain-like"/>
    <property type="match status" value="1"/>
</dbReference>